<dbReference type="Gene3D" id="3.40.50.1820">
    <property type="entry name" value="alpha/beta hydrolase"/>
    <property type="match status" value="1"/>
</dbReference>
<evidence type="ECO:0000256" key="2">
    <source>
        <dbReference type="ARBA" id="ARBA00004496"/>
    </source>
</evidence>
<evidence type="ECO:0000313" key="14">
    <source>
        <dbReference type="Proteomes" id="UP001041814"/>
    </source>
</evidence>
<comment type="catalytic activity">
    <reaction evidence="1 11">
        <text>Release of N-terminal proline from a peptide.</text>
        <dbReference type="EC" id="3.4.11.5"/>
    </reaction>
</comment>
<comment type="similarity">
    <text evidence="3 11">Belongs to the peptidase S33 family.</text>
</comment>
<evidence type="ECO:0000256" key="8">
    <source>
        <dbReference type="ARBA" id="ARBA00022670"/>
    </source>
</evidence>
<dbReference type="InterPro" id="IPR000073">
    <property type="entry name" value="AB_hydrolase_1"/>
</dbReference>
<dbReference type="EMBL" id="NRRU01000037">
    <property type="protein sequence ID" value="MBK1713376.1"/>
    <property type="molecule type" value="Genomic_DNA"/>
</dbReference>
<dbReference type="InterPro" id="IPR005944">
    <property type="entry name" value="Pro_iminopeptidase"/>
</dbReference>
<dbReference type="RefSeq" id="WP_200226192.1">
    <property type="nucleotide sequence ID" value="NZ_NRRT01000003.1"/>
</dbReference>
<dbReference type="Proteomes" id="UP001041814">
    <property type="component" value="Unassembled WGS sequence"/>
</dbReference>
<dbReference type="PANTHER" id="PTHR43722">
    <property type="entry name" value="PROLINE IMINOPEPTIDASE"/>
    <property type="match status" value="1"/>
</dbReference>
<evidence type="ECO:0000256" key="10">
    <source>
        <dbReference type="ARBA" id="ARBA00029605"/>
    </source>
</evidence>
<comment type="subcellular location">
    <subcellularLocation>
        <location evidence="2 11">Cytoplasm</location>
    </subcellularLocation>
</comment>
<keyword evidence="14" id="KW-1185">Reference proteome</keyword>
<evidence type="ECO:0000256" key="11">
    <source>
        <dbReference type="PIRNR" id="PIRNR006431"/>
    </source>
</evidence>
<comment type="caution">
    <text evidence="13">The sequence shown here is derived from an EMBL/GenBank/DDBJ whole genome shotgun (WGS) entry which is preliminary data.</text>
</comment>
<evidence type="ECO:0000256" key="9">
    <source>
        <dbReference type="ARBA" id="ARBA00022801"/>
    </source>
</evidence>
<sequence>MPAAPLLFPETPPRQLHEWLTADGHVLALREWGAATGRPALVLHGGPGSGGSALLARVFDPAHWRVLVPDQRGAGLSRPRGATLHNTTDHLLADLRRLRRELGLERWFVFGGSWGATLALAHAADDPAAVEGLLLRSAFVGRDTDVDAFFAGSARLQPQAWAALAEAAGVAPQTGTPALLDALQQALEDPAAARREAAALAWRRWERGLSTPAGDPGPLQGEDVAAQVDRLRVQVHYLRHGCWLRERPLLARAAAAPPVPTLLLHADDDRVCPLAGAAELAAALPQAELRRVPVGGHDPTHPGLAAATVAALAAFARQGDFGGGR</sequence>
<keyword evidence="9 11" id="KW-0378">Hydrolase</keyword>
<keyword evidence="6 11" id="KW-0031">Aminopeptidase</keyword>
<dbReference type="InterPro" id="IPR002410">
    <property type="entry name" value="Peptidase_S33"/>
</dbReference>
<name>A0ABS1DTQ0_RUBGE</name>
<organism evidence="13 14">
    <name type="scientific">Rubrivivax gelatinosus</name>
    <name type="common">Rhodocyclus gelatinosus</name>
    <name type="synonym">Rhodopseudomonas gelatinosa</name>
    <dbReference type="NCBI Taxonomy" id="28068"/>
    <lineage>
        <taxon>Bacteria</taxon>
        <taxon>Pseudomonadati</taxon>
        <taxon>Pseudomonadota</taxon>
        <taxon>Betaproteobacteria</taxon>
        <taxon>Burkholderiales</taxon>
        <taxon>Sphaerotilaceae</taxon>
        <taxon>Rubrivivax</taxon>
    </lineage>
</organism>
<proteinExistence type="inferred from homology"/>
<feature type="domain" description="AB hydrolase-1" evidence="12">
    <location>
        <begin position="41"/>
        <end position="298"/>
    </location>
</feature>
<evidence type="ECO:0000259" key="12">
    <source>
        <dbReference type="Pfam" id="PF00561"/>
    </source>
</evidence>
<evidence type="ECO:0000256" key="7">
    <source>
        <dbReference type="ARBA" id="ARBA00022490"/>
    </source>
</evidence>
<accession>A0ABS1DTQ0</accession>
<evidence type="ECO:0000256" key="6">
    <source>
        <dbReference type="ARBA" id="ARBA00022438"/>
    </source>
</evidence>
<evidence type="ECO:0000256" key="5">
    <source>
        <dbReference type="ARBA" id="ARBA00021843"/>
    </source>
</evidence>
<keyword evidence="7 11" id="KW-0963">Cytoplasm</keyword>
<evidence type="ECO:0000256" key="4">
    <source>
        <dbReference type="ARBA" id="ARBA00012568"/>
    </source>
</evidence>
<dbReference type="PIRSF" id="PIRSF006431">
    <property type="entry name" value="Pept_S33"/>
    <property type="match status" value="1"/>
</dbReference>
<dbReference type="InterPro" id="IPR029058">
    <property type="entry name" value="AB_hydrolase_fold"/>
</dbReference>
<gene>
    <name evidence="13" type="ORF">CKO43_11365</name>
</gene>
<reference evidence="13" key="1">
    <citation type="submission" date="2017-08" db="EMBL/GenBank/DDBJ databases">
        <authorList>
            <person name="Imhoff J.F."/>
            <person name="Rahn T."/>
            <person name="Kuenzel S."/>
            <person name="Neulinger S.C."/>
        </authorList>
    </citation>
    <scope>NUCLEOTIDE SEQUENCE</scope>
    <source>
        <strain evidence="13">IM 151</strain>
    </source>
</reference>
<dbReference type="Pfam" id="PF00561">
    <property type="entry name" value="Abhydrolase_1"/>
    <property type="match status" value="1"/>
</dbReference>
<reference evidence="13" key="2">
    <citation type="journal article" date="2020" name="Microorganisms">
        <title>Osmotic Adaptation and Compatible Solute Biosynthesis of Phototrophic Bacteria as Revealed from Genome Analyses.</title>
        <authorList>
            <person name="Imhoff J.F."/>
            <person name="Rahn T."/>
            <person name="Kunzel S."/>
            <person name="Keller A."/>
            <person name="Neulinger S.C."/>
        </authorList>
    </citation>
    <scope>NUCLEOTIDE SEQUENCE</scope>
    <source>
        <strain evidence="13">IM 151</strain>
    </source>
</reference>
<dbReference type="SUPFAM" id="SSF53474">
    <property type="entry name" value="alpha/beta-Hydrolases"/>
    <property type="match status" value="1"/>
</dbReference>
<evidence type="ECO:0000313" key="13">
    <source>
        <dbReference type="EMBL" id="MBK1713376.1"/>
    </source>
</evidence>
<protein>
    <recommendedName>
        <fullName evidence="5 11">Proline iminopeptidase</fullName>
        <shortName evidence="11">PIP</shortName>
        <ecNumber evidence="4 11">3.4.11.5</ecNumber>
    </recommendedName>
    <alternativeName>
        <fullName evidence="10 11">Prolyl aminopeptidase</fullName>
    </alternativeName>
</protein>
<dbReference type="PANTHER" id="PTHR43722:SF1">
    <property type="entry name" value="PROLINE IMINOPEPTIDASE"/>
    <property type="match status" value="1"/>
</dbReference>
<dbReference type="PRINTS" id="PR00793">
    <property type="entry name" value="PROAMNOPTASE"/>
</dbReference>
<evidence type="ECO:0000256" key="1">
    <source>
        <dbReference type="ARBA" id="ARBA00001585"/>
    </source>
</evidence>
<keyword evidence="8 11" id="KW-0645">Protease</keyword>
<evidence type="ECO:0000256" key="3">
    <source>
        <dbReference type="ARBA" id="ARBA00010088"/>
    </source>
</evidence>
<dbReference type="EC" id="3.4.11.5" evidence="4 11"/>